<dbReference type="InterPro" id="IPR027410">
    <property type="entry name" value="TCP-1-like_intermed_sf"/>
</dbReference>
<evidence type="ECO:0000256" key="8">
    <source>
        <dbReference type="ARBA" id="ARBA00025702"/>
    </source>
</evidence>
<dbReference type="PROSITE" id="PS00296">
    <property type="entry name" value="CHAPERONINS_CPN60"/>
    <property type="match status" value="1"/>
</dbReference>
<reference evidence="13" key="1">
    <citation type="submission" date="2023-07" db="EMBL/GenBank/DDBJ databases">
        <title>30 novel species of actinomycetes from the DSMZ collection.</title>
        <authorList>
            <person name="Nouioui I."/>
        </authorList>
    </citation>
    <scope>NUCLEOTIDE SEQUENCE [LARGE SCALE GENOMIC DNA]</scope>
    <source>
        <strain evidence="13">DSM 44918</strain>
    </source>
</reference>
<protein>
    <recommendedName>
        <fullName evidence="9">Chaperonin GroEL</fullName>
        <ecNumber evidence="9">5.6.1.7</ecNumber>
    </recommendedName>
    <alternativeName>
        <fullName evidence="9">60 kDa chaperonin</fullName>
    </alternativeName>
    <alternativeName>
        <fullName evidence="9">Chaperonin-60</fullName>
        <shortName evidence="9">Cpn60</shortName>
    </alternativeName>
</protein>
<dbReference type="SUPFAM" id="SSF54849">
    <property type="entry name" value="GroEL-intermediate domain like"/>
    <property type="match status" value="1"/>
</dbReference>
<dbReference type="NCBIfam" id="TIGR02348">
    <property type="entry name" value="GroEL"/>
    <property type="match status" value="1"/>
</dbReference>
<dbReference type="Proteomes" id="UP001183420">
    <property type="component" value="Unassembled WGS sequence"/>
</dbReference>
<comment type="function">
    <text evidence="9 11">Together with its co-chaperonin GroES, plays an essential role in assisting protein folding. The GroEL-GroES system forms a nano-cage that allows encapsulation of the non-native substrate proteins and provides a physical environment optimized to promote and accelerate protein folding.</text>
</comment>
<comment type="subcellular location">
    <subcellularLocation>
        <location evidence="2">Cell surface</location>
    </subcellularLocation>
    <subcellularLocation>
        <location evidence="9">Cytoplasm</location>
    </subcellularLocation>
    <subcellularLocation>
        <location evidence="8">Secreted</location>
        <location evidence="8">Capsule</location>
    </subcellularLocation>
    <subcellularLocation>
        <location evidence="1">Secreted</location>
        <location evidence="1">Cell wall</location>
    </subcellularLocation>
</comment>
<keyword evidence="4 9" id="KW-0547">Nucleotide-binding</keyword>
<accession>A0ABU2LYV0</accession>
<dbReference type="Gene3D" id="3.50.7.10">
    <property type="entry name" value="GroEL"/>
    <property type="match status" value="1"/>
</dbReference>
<dbReference type="EC" id="5.6.1.7" evidence="9"/>
<dbReference type="InterPro" id="IPR001844">
    <property type="entry name" value="Cpn60/GroEL"/>
</dbReference>
<evidence type="ECO:0000313" key="12">
    <source>
        <dbReference type="EMBL" id="MDT0322774.1"/>
    </source>
</evidence>
<evidence type="ECO:0000256" key="11">
    <source>
        <dbReference type="RuleBase" id="RU000419"/>
    </source>
</evidence>
<keyword evidence="13" id="KW-1185">Reference proteome</keyword>
<evidence type="ECO:0000313" key="13">
    <source>
        <dbReference type="Proteomes" id="UP001183420"/>
    </source>
</evidence>
<feature type="binding site" evidence="9">
    <location>
        <begin position="29"/>
        <end position="32"/>
    </location>
    <ligand>
        <name>ATP</name>
        <dbReference type="ChEBI" id="CHEBI:30616"/>
    </ligand>
</feature>
<dbReference type="NCBIfam" id="NF009489">
    <property type="entry name" value="PRK12851.1"/>
    <property type="match status" value="1"/>
</dbReference>
<gene>
    <name evidence="9 12" type="primary">groL</name>
    <name evidence="9" type="synonym">groEL</name>
    <name evidence="12" type="ORF">RNC47_31125</name>
</gene>
<dbReference type="InterPro" id="IPR027409">
    <property type="entry name" value="GroEL-like_apical_dom_sf"/>
</dbReference>
<evidence type="ECO:0000256" key="2">
    <source>
        <dbReference type="ARBA" id="ARBA00004241"/>
    </source>
</evidence>
<evidence type="ECO:0000256" key="5">
    <source>
        <dbReference type="ARBA" id="ARBA00022840"/>
    </source>
</evidence>
<comment type="caution">
    <text evidence="12">The sequence shown here is derived from an EMBL/GenBank/DDBJ whole genome shotgun (WGS) entry which is preliminary data.</text>
</comment>
<evidence type="ECO:0000256" key="10">
    <source>
        <dbReference type="RuleBase" id="RU000418"/>
    </source>
</evidence>
<evidence type="ECO:0000256" key="9">
    <source>
        <dbReference type="HAMAP-Rule" id="MF_00600"/>
    </source>
</evidence>
<evidence type="ECO:0000256" key="1">
    <source>
        <dbReference type="ARBA" id="ARBA00004191"/>
    </source>
</evidence>
<comment type="caution">
    <text evidence="9">Lacks conserved residue(s) required for the propagation of feature annotation.</text>
</comment>
<keyword evidence="9" id="KW-0963">Cytoplasm</keyword>
<dbReference type="Pfam" id="PF00118">
    <property type="entry name" value="Cpn60_TCP1"/>
    <property type="match status" value="1"/>
</dbReference>
<dbReference type="HAMAP" id="MF_00600">
    <property type="entry name" value="CH60"/>
    <property type="match status" value="1"/>
</dbReference>
<dbReference type="RefSeq" id="WP_311603587.1">
    <property type="nucleotide sequence ID" value="NZ_JAVREM010000073.1"/>
</dbReference>
<dbReference type="InterPro" id="IPR027413">
    <property type="entry name" value="GROEL-like_equatorial_sf"/>
</dbReference>
<keyword evidence="6 9" id="KW-0143">Chaperone</keyword>
<dbReference type="PRINTS" id="PR00298">
    <property type="entry name" value="CHAPERONIN60"/>
</dbReference>
<dbReference type="NCBIfam" id="NF009487">
    <property type="entry name" value="PRK12849.1"/>
    <property type="match status" value="1"/>
</dbReference>
<feature type="binding site" evidence="9">
    <location>
        <position position="495"/>
    </location>
    <ligand>
        <name>ATP</name>
        <dbReference type="ChEBI" id="CHEBI:30616"/>
    </ligand>
</feature>
<dbReference type="NCBIfam" id="NF009488">
    <property type="entry name" value="PRK12850.1"/>
    <property type="match status" value="1"/>
</dbReference>
<keyword evidence="7 9" id="KW-0413">Isomerase</keyword>
<dbReference type="Gene3D" id="1.10.560.10">
    <property type="entry name" value="GroEL-like equatorial domain"/>
    <property type="match status" value="1"/>
</dbReference>
<feature type="binding site" evidence="9">
    <location>
        <position position="415"/>
    </location>
    <ligand>
        <name>ATP</name>
        <dbReference type="ChEBI" id="CHEBI:30616"/>
    </ligand>
</feature>
<dbReference type="CDD" id="cd03344">
    <property type="entry name" value="GroEL"/>
    <property type="match status" value="1"/>
</dbReference>
<proteinExistence type="inferred from homology"/>
<dbReference type="PANTHER" id="PTHR45633">
    <property type="entry name" value="60 KDA HEAT SHOCK PROTEIN, MITOCHONDRIAL"/>
    <property type="match status" value="1"/>
</dbReference>
<evidence type="ECO:0000256" key="3">
    <source>
        <dbReference type="ARBA" id="ARBA00006607"/>
    </source>
</evidence>
<comment type="subunit">
    <text evidence="9 11">Forms a cylinder of 14 subunits composed of two heptameric rings stacked back-to-back. Interacts with the co-chaperonin GroES.</text>
</comment>
<name>A0ABU2LYV0_9ACTN</name>
<dbReference type="InterPro" id="IPR002423">
    <property type="entry name" value="Cpn60/GroEL/TCP-1"/>
</dbReference>
<evidence type="ECO:0000256" key="7">
    <source>
        <dbReference type="ARBA" id="ARBA00023235"/>
    </source>
</evidence>
<dbReference type="SUPFAM" id="SSF48592">
    <property type="entry name" value="GroEL equatorial domain-like"/>
    <property type="match status" value="1"/>
</dbReference>
<feature type="binding site" evidence="9">
    <location>
        <begin position="86"/>
        <end position="90"/>
    </location>
    <ligand>
        <name>ATP</name>
        <dbReference type="ChEBI" id="CHEBI:30616"/>
    </ligand>
</feature>
<sequence>MAKILKFDEDARRALERGVNKLADAVKVTIGPKGRNVVIDKKFGAPTITNDGVTIAREVEVEDPYENLGAQLVKEVATKTNDIAGDGTTTATVLAQALVREGLRNVAAGASPSGLKRGIDAAVAAVAEDLRASARPIDSKADIAAVAALSAQDKQVGELIAEAMDKVGKDGVITVEESQTFGLELDFTEGMAFDKGYLSHYMVTDQERMEAVLDDPYILIHQGKISSIQDLLPLLEKIMQAGSSRPLLIVAEDVEGEALSTLVVNKIRGTFNSVAVKAPGFGDRRKAMLGDMATLTGGQVISEEVGLKLDQVGLDVLGSARRVTITKDDTTIVDGGGSSADIEARVAQIRAEIENTDSDWDREKLQERLAKLAGGVCVIRVGAATEVELKEKKHRLEDAISATRAAVEEGIVPGGGASLVHSAKVLADDLGRSGDEATGVAIVRRAAVEPLRWIAENAGLEGYVITSKVAELDKGEGYNAATGTYGDLVKDGVIDPVKVTRSALQNAASIAALLLTTETLVVEKKEEEPEAAGHGHGHAH</sequence>
<feature type="binding site" evidence="9">
    <location>
        <begin position="479"/>
        <end position="481"/>
    </location>
    <ligand>
        <name>ATP</name>
        <dbReference type="ChEBI" id="CHEBI:30616"/>
    </ligand>
</feature>
<dbReference type="EMBL" id="JAVREM010000073">
    <property type="protein sequence ID" value="MDT0322774.1"/>
    <property type="molecule type" value="Genomic_DNA"/>
</dbReference>
<comment type="similarity">
    <text evidence="3 9 10">Belongs to the chaperonin (HSP60) family.</text>
</comment>
<dbReference type="SUPFAM" id="SSF52029">
    <property type="entry name" value="GroEL apical domain-like"/>
    <property type="match status" value="1"/>
</dbReference>
<dbReference type="NCBIfam" id="NF000592">
    <property type="entry name" value="PRK00013.1"/>
    <property type="match status" value="1"/>
</dbReference>
<organism evidence="12 13">
    <name type="scientific">Streptomyces millisiae</name>
    <dbReference type="NCBI Taxonomy" id="3075542"/>
    <lineage>
        <taxon>Bacteria</taxon>
        <taxon>Bacillati</taxon>
        <taxon>Actinomycetota</taxon>
        <taxon>Actinomycetes</taxon>
        <taxon>Kitasatosporales</taxon>
        <taxon>Streptomycetaceae</taxon>
        <taxon>Streptomyces</taxon>
    </lineage>
</organism>
<evidence type="ECO:0000256" key="4">
    <source>
        <dbReference type="ARBA" id="ARBA00022741"/>
    </source>
</evidence>
<evidence type="ECO:0000256" key="6">
    <source>
        <dbReference type="ARBA" id="ARBA00023186"/>
    </source>
</evidence>
<dbReference type="InterPro" id="IPR018370">
    <property type="entry name" value="Chaperonin_Cpn60_CS"/>
</dbReference>
<keyword evidence="5 9" id="KW-0067">ATP-binding</keyword>
<dbReference type="Gene3D" id="3.30.260.10">
    <property type="entry name" value="TCP-1-like chaperonin intermediate domain"/>
    <property type="match status" value="1"/>
</dbReference>